<name>A0A5E4LKR4_9ARCH</name>
<evidence type="ECO:0000256" key="1">
    <source>
        <dbReference type="SAM" id="Phobius"/>
    </source>
</evidence>
<evidence type="ECO:0000313" key="3">
    <source>
        <dbReference type="EMBL" id="VVC02605.1"/>
    </source>
</evidence>
<proteinExistence type="predicted"/>
<dbReference type="InterPro" id="IPR019204">
    <property type="entry name" value="DUF2070_membrane"/>
</dbReference>
<feature type="transmembrane region" description="Helical" evidence="1">
    <location>
        <begin position="21"/>
        <end position="40"/>
    </location>
</feature>
<sequence length="586" mass="64678">MTKNINDAISLTSYFITLPPARFIVLSIFLVGLVFGFIINYNDANIVQNAIIDGMMLLTLPALLSSIIIKVMISKMPYRRIAATTLASEVVYALAYTASLFLFGVNQFWAQLVILIGAAIVFVFWYVIARFVFILKFRSILFAMIQLLFYLLFLLSDQAMYSTNAPFWDTAAKFYISSFVLLGALVLFFFIINAPMKKNLGLSSTDAASYLFSAWLYHNKDMEKAFEQVGEDAKTILAICGFKRKKDTVYFVTPYVHFGPFGNLGGSEFSFLIADEMDKKYKSKTFVFHGTVTHDLNPVASSEINKILLSIDDAISDAVYKDAKVSISLGRKNECKAQALRINNSAIVGLSRAPKVTEDINLGIGMALISEGEKHADRVMIIDQHNAETGELTSFEPGSPVAYGYLTAINDALNKSDTKKPLKIGIASRIIDTGCIGKAGIKVAVLSSDPAYVIVLIDSNGVTPEFRDQIESSIISLGKKHHHNFVVGVFTTDTHQTNMVRGVINPLKDQETTLNSINDACLEALRDMQEAQFFSDKRWFDIKVMGAKQSIEVISTVNSIVAISKITLPLILIGGILLLIAIVSNL</sequence>
<organism evidence="3 4">
    <name type="scientific">Candidatus Bilamarchaeum dharawalense</name>
    <dbReference type="NCBI Taxonomy" id="2885759"/>
    <lineage>
        <taxon>Archaea</taxon>
        <taxon>Candidatus Micrarchaeota</taxon>
        <taxon>Candidatus Micrarchaeia</taxon>
        <taxon>Candidatus Anstonellales</taxon>
        <taxon>Candidatus Bilamarchaeaceae</taxon>
        <taxon>Candidatus Bilamarchaeum</taxon>
    </lineage>
</organism>
<dbReference type="EMBL" id="CABMJJ010000001">
    <property type="protein sequence ID" value="VVC02605.1"/>
    <property type="molecule type" value="Genomic_DNA"/>
</dbReference>
<feature type="transmembrane region" description="Helical" evidence="1">
    <location>
        <begin position="172"/>
        <end position="192"/>
    </location>
</feature>
<feature type="domain" description="DUF2070" evidence="2">
    <location>
        <begin position="11"/>
        <end position="578"/>
    </location>
</feature>
<evidence type="ECO:0000313" key="4">
    <source>
        <dbReference type="Proteomes" id="UP000789941"/>
    </source>
</evidence>
<feature type="transmembrane region" description="Helical" evidence="1">
    <location>
        <begin position="46"/>
        <end position="69"/>
    </location>
</feature>
<protein>
    <recommendedName>
        <fullName evidence="2">DUF2070 domain-containing protein</fullName>
    </recommendedName>
</protein>
<feature type="transmembrane region" description="Helical" evidence="1">
    <location>
        <begin position="566"/>
        <end position="584"/>
    </location>
</feature>
<feature type="transmembrane region" description="Helical" evidence="1">
    <location>
        <begin position="108"/>
        <end position="128"/>
    </location>
</feature>
<accession>A0A5E4LKR4</accession>
<dbReference type="Proteomes" id="UP000789941">
    <property type="component" value="Unassembled WGS sequence"/>
</dbReference>
<keyword evidence="1" id="KW-0472">Membrane</keyword>
<dbReference type="Pfam" id="PF09843">
    <property type="entry name" value="DUF2070"/>
    <property type="match status" value="1"/>
</dbReference>
<feature type="transmembrane region" description="Helical" evidence="1">
    <location>
        <begin position="140"/>
        <end position="160"/>
    </location>
</feature>
<dbReference type="AlphaFoldDB" id="A0A5E4LKR4"/>
<keyword evidence="1" id="KW-0812">Transmembrane</keyword>
<keyword evidence="1" id="KW-1133">Transmembrane helix</keyword>
<feature type="transmembrane region" description="Helical" evidence="1">
    <location>
        <begin position="81"/>
        <end position="102"/>
    </location>
</feature>
<comment type="caution">
    <text evidence="3">The sequence shown here is derived from an EMBL/GenBank/DDBJ whole genome shotgun (WGS) entry which is preliminary data.</text>
</comment>
<gene>
    <name evidence="3" type="ORF">LFW2832_00106</name>
</gene>
<evidence type="ECO:0000259" key="2">
    <source>
        <dbReference type="Pfam" id="PF09843"/>
    </source>
</evidence>
<reference evidence="3 4" key="1">
    <citation type="submission" date="2019-08" db="EMBL/GenBank/DDBJ databases">
        <authorList>
            <person name="Vazquez-Campos X."/>
        </authorList>
    </citation>
    <scope>NUCLEOTIDE SEQUENCE [LARGE SCALE GENOMIC DNA]</scope>
    <source>
        <strain evidence="3">LFW-283_2</strain>
    </source>
</reference>